<evidence type="ECO:0000256" key="2">
    <source>
        <dbReference type="ARBA" id="ARBA00022670"/>
    </source>
</evidence>
<dbReference type="GO" id="GO:0006508">
    <property type="term" value="P:proteolysis"/>
    <property type="evidence" value="ECO:0007669"/>
    <property type="project" value="UniProtKB-KW"/>
</dbReference>
<feature type="transmembrane region" description="Helical" evidence="7">
    <location>
        <begin position="45"/>
        <end position="65"/>
    </location>
</feature>
<keyword evidence="7" id="KW-0472">Membrane</keyword>
<keyword evidence="6" id="KW-0482">Metalloprotease</keyword>
<sequence>MEHTRSRNAYRSRAADAIELGNEPPLSVDGGNNGFVDRRRVSVQWFAGTILTALCGAALMGGAVFTSLDGEANFAALPERVEVALRGALGANNDRLGARKSDRLPTAEEPNFARQVIRVSTITRAGNHEVVRVRPFVRIAGNLSLTSSDLTANIPPFNPQRMLADNSDTNTPEGTPAAEPEAEVAFVMRDLAPMMPKLKIALQSPSDEVLARVREAADWSEKAANHVAVAPDITGIKLAYAGNTPPDPYAGFEARIVPENITLLPKTTTETTGGNAFNEKVVVAKKGDTVLTMLRDLGANADDIASVIRVLNRGRDGGIREGQKLRVLMSPIPGTQPPRLQPVRVIIAGDSSIDAVVALADTGKYVSVDVRNVDTEVAQNSDTSEDENDTSGVRLYQSVYETALRNQIPKPIIEELIKIYSYDVDFQRKVQPGDSFEVLYAGEDEAPAADSRSDVLFAALTVGGETKKFYRFQSPDDGLVDYYDETGKSAKKFLVRKPLVAGIMRSSFGIRRHPILGYTKMHTGVDWAAPSGTPIYAAGNGTIEKVGWESGYGKFILLRHNNGYETAYGHMSAYARGMDEGKRVRQGQVIGFVGSTGLSTGSHVHYEIRINGRFVDPMRIKLPRGRELQGPVMAAFDKERERLDGLMARKPARVATNAPAGR</sequence>
<dbReference type="SUPFAM" id="SSF51261">
    <property type="entry name" value="Duplicated hybrid motif"/>
    <property type="match status" value="1"/>
</dbReference>
<gene>
    <name evidence="9" type="ORF">DW352_22500</name>
</gene>
<protein>
    <submittedName>
        <fullName evidence="9">M23 family peptidase</fullName>
    </submittedName>
</protein>
<dbReference type="Proteomes" id="UP000254889">
    <property type="component" value="Chromosome"/>
</dbReference>
<keyword evidence="2" id="KW-0645">Protease</keyword>
<evidence type="ECO:0000256" key="4">
    <source>
        <dbReference type="ARBA" id="ARBA00022801"/>
    </source>
</evidence>
<dbReference type="Gene3D" id="3.10.450.350">
    <property type="match status" value="1"/>
</dbReference>
<dbReference type="PANTHER" id="PTHR21666:SF288">
    <property type="entry name" value="CELL DIVISION PROTEIN YTFB"/>
    <property type="match status" value="1"/>
</dbReference>
<evidence type="ECO:0000256" key="3">
    <source>
        <dbReference type="ARBA" id="ARBA00022723"/>
    </source>
</evidence>
<dbReference type="OrthoDB" id="9805070at2"/>
<dbReference type="InterPro" id="IPR016047">
    <property type="entry name" value="M23ase_b-sheet_dom"/>
</dbReference>
<keyword evidence="10" id="KW-1185">Reference proteome</keyword>
<keyword evidence="7" id="KW-1133">Transmembrane helix</keyword>
<dbReference type="PANTHER" id="PTHR21666">
    <property type="entry name" value="PEPTIDASE-RELATED"/>
    <property type="match status" value="1"/>
</dbReference>
<keyword evidence="5" id="KW-0862">Zinc</keyword>
<evidence type="ECO:0000256" key="5">
    <source>
        <dbReference type="ARBA" id="ARBA00022833"/>
    </source>
</evidence>
<dbReference type="GO" id="GO:0046872">
    <property type="term" value="F:metal ion binding"/>
    <property type="evidence" value="ECO:0007669"/>
    <property type="project" value="UniProtKB-KW"/>
</dbReference>
<dbReference type="CDD" id="cd12797">
    <property type="entry name" value="M23_peptidase"/>
    <property type="match status" value="1"/>
</dbReference>
<dbReference type="Gene3D" id="2.70.70.10">
    <property type="entry name" value="Glucose Permease (Domain IIA)"/>
    <property type="match status" value="1"/>
</dbReference>
<feature type="domain" description="M23ase beta-sheet core" evidence="8">
    <location>
        <begin position="520"/>
        <end position="617"/>
    </location>
</feature>
<keyword evidence="4" id="KW-0378">Hydrolase</keyword>
<name>A0A346A1J9_9HYPH</name>
<keyword evidence="7" id="KW-0812">Transmembrane</keyword>
<organism evidence="9 10">
    <name type="scientific">Pseudolabrys taiwanensis</name>
    <dbReference type="NCBI Taxonomy" id="331696"/>
    <lineage>
        <taxon>Bacteria</taxon>
        <taxon>Pseudomonadati</taxon>
        <taxon>Pseudomonadota</taxon>
        <taxon>Alphaproteobacteria</taxon>
        <taxon>Hyphomicrobiales</taxon>
        <taxon>Xanthobacteraceae</taxon>
        <taxon>Pseudolabrys</taxon>
    </lineage>
</organism>
<dbReference type="EMBL" id="CP031417">
    <property type="protein sequence ID" value="AXK83046.1"/>
    <property type="molecule type" value="Genomic_DNA"/>
</dbReference>
<dbReference type="InterPro" id="IPR050570">
    <property type="entry name" value="Cell_wall_metabolism_enzyme"/>
</dbReference>
<evidence type="ECO:0000259" key="8">
    <source>
        <dbReference type="Pfam" id="PF01551"/>
    </source>
</evidence>
<dbReference type="Pfam" id="PF01551">
    <property type="entry name" value="Peptidase_M23"/>
    <property type="match status" value="1"/>
</dbReference>
<evidence type="ECO:0000313" key="9">
    <source>
        <dbReference type="EMBL" id="AXK83046.1"/>
    </source>
</evidence>
<dbReference type="RefSeq" id="WP_115693425.1">
    <property type="nucleotide sequence ID" value="NZ_CP031417.1"/>
</dbReference>
<evidence type="ECO:0000256" key="6">
    <source>
        <dbReference type="ARBA" id="ARBA00023049"/>
    </source>
</evidence>
<accession>A0A346A1J9</accession>
<evidence type="ECO:0000256" key="1">
    <source>
        <dbReference type="ARBA" id="ARBA00001947"/>
    </source>
</evidence>
<dbReference type="KEGG" id="ptaw:DW352_22500"/>
<reference evidence="9 10" key="1">
    <citation type="submission" date="2018-07" db="EMBL/GenBank/DDBJ databases">
        <authorList>
            <person name="Quirk P.G."/>
            <person name="Krulwich T.A."/>
        </authorList>
    </citation>
    <scope>NUCLEOTIDE SEQUENCE [LARGE SCALE GENOMIC DNA]</scope>
    <source>
        <strain evidence="9 10">CC-BB4</strain>
    </source>
</reference>
<dbReference type="InterPro" id="IPR011055">
    <property type="entry name" value="Dup_hybrid_motif"/>
</dbReference>
<keyword evidence="3" id="KW-0479">Metal-binding</keyword>
<comment type="cofactor">
    <cofactor evidence="1">
        <name>Zn(2+)</name>
        <dbReference type="ChEBI" id="CHEBI:29105"/>
    </cofactor>
</comment>
<proteinExistence type="predicted"/>
<evidence type="ECO:0000256" key="7">
    <source>
        <dbReference type="SAM" id="Phobius"/>
    </source>
</evidence>
<dbReference type="GO" id="GO:0004222">
    <property type="term" value="F:metalloendopeptidase activity"/>
    <property type="evidence" value="ECO:0007669"/>
    <property type="project" value="TreeGrafter"/>
</dbReference>
<dbReference type="AlphaFoldDB" id="A0A346A1J9"/>
<evidence type="ECO:0000313" key="10">
    <source>
        <dbReference type="Proteomes" id="UP000254889"/>
    </source>
</evidence>